<gene>
    <name evidence="2" type="ORF">H8S33_16870</name>
</gene>
<dbReference type="InterPro" id="IPR014976">
    <property type="entry name" value="AbpA_HamA_C"/>
</dbReference>
<feature type="domain" description="Anti-bacteriophage protein A/HamA C-terminal" evidence="1">
    <location>
        <begin position="20"/>
        <end position="279"/>
    </location>
</feature>
<proteinExistence type="predicted"/>
<comment type="caution">
    <text evidence="2">The sequence shown here is derived from an EMBL/GenBank/DDBJ whole genome shotgun (WGS) entry which is preliminary data.</text>
</comment>
<dbReference type="Pfam" id="PF08878">
    <property type="entry name" value="HamA"/>
    <property type="match status" value="1"/>
</dbReference>
<name>A0A923RLU5_9BACI</name>
<dbReference type="AlphaFoldDB" id="A0A923RLU5"/>
<dbReference type="RefSeq" id="WP_186871159.1">
    <property type="nucleotide sequence ID" value="NZ_JACOOL010000016.1"/>
</dbReference>
<dbReference type="Proteomes" id="UP000637359">
    <property type="component" value="Unassembled WGS sequence"/>
</dbReference>
<protein>
    <submittedName>
        <fullName evidence="2">DUF1837 domain-containing protein</fullName>
    </submittedName>
</protein>
<keyword evidence="3" id="KW-1185">Reference proteome</keyword>
<accession>A0A923RLU5</accession>
<organism evidence="2 3">
    <name type="scientific">Ornithinibacillus hominis</name>
    <dbReference type="NCBI Taxonomy" id="2763055"/>
    <lineage>
        <taxon>Bacteria</taxon>
        <taxon>Bacillati</taxon>
        <taxon>Bacillota</taxon>
        <taxon>Bacilli</taxon>
        <taxon>Bacillales</taxon>
        <taxon>Bacillaceae</taxon>
        <taxon>Ornithinibacillus</taxon>
    </lineage>
</organism>
<evidence type="ECO:0000313" key="2">
    <source>
        <dbReference type="EMBL" id="MBC5638452.1"/>
    </source>
</evidence>
<dbReference type="EMBL" id="JACOOL010000016">
    <property type="protein sequence ID" value="MBC5638452.1"/>
    <property type="molecule type" value="Genomic_DNA"/>
</dbReference>
<evidence type="ECO:0000259" key="1">
    <source>
        <dbReference type="Pfam" id="PF08878"/>
    </source>
</evidence>
<reference evidence="2" key="1">
    <citation type="submission" date="2020-08" db="EMBL/GenBank/DDBJ databases">
        <title>Genome public.</title>
        <authorList>
            <person name="Liu C."/>
            <person name="Sun Q."/>
        </authorList>
    </citation>
    <scope>NUCLEOTIDE SEQUENCE</scope>
    <source>
        <strain evidence="2">BX22</strain>
    </source>
</reference>
<sequence>MKHLTMRAKNLIYKFEVSHPYLKTEKTGMTLDYEDGKYRQSELVRIIRDTVVHFALTKREIQKYKENDDFGEMQRKAWERISKAHKNSKGDYGELLLFIILSIFFPSEKFVTKVRLRSSMKDQIKGFDCAHFSIENDEVILWLGEAKFHKQFSGAITDAISSVNEHCNINYLKDEISILASNIEINETFQAYEKINNVLNGGISLDKIKIRIPVLLTYDCNLIPKHTNIEDAKFVDEMGKEFISKYQNIDNHMLTLKPNIEVLFIILPFESVSNIKSEIEILEAAMR</sequence>
<evidence type="ECO:0000313" key="3">
    <source>
        <dbReference type="Proteomes" id="UP000637359"/>
    </source>
</evidence>